<evidence type="ECO:0000313" key="3">
    <source>
        <dbReference type="EMBL" id="VFT92536.1"/>
    </source>
</evidence>
<reference evidence="3 5" key="1">
    <citation type="submission" date="2019-03" db="EMBL/GenBank/DDBJ databases">
        <authorList>
            <person name="Gaulin E."/>
            <person name="Dumas B."/>
        </authorList>
    </citation>
    <scope>NUCLEOTIDE SEQUENCE [LARGE SCALE GENOMIC DNA]</scope>
    <source>
        <strain evidence="3">CBS 568.67</strain>
    </source>
</reference>
<dbReference type="OrthoDB" id="88236at2759"/>
<dbReference type="Proteomes" id="UP000332933">
    <property type="component" value="Unassembled WGS sequence"/>
</dbReference>
<dbReference type="EMBL" id="CAADRA010006492">
    <property type="protein sequence ID" value="VFT95951.1"/>
    <property type="molecule type" value="Genomic_DNA"/>
</dbReference>
<protein>
    <submittedName>
        <fullName evidence="3">Aste57867_15747 protein</fullName>
    </submittedName>
    <submittedName>
        <fullName evidence="4">Aste57867_19230 protein</fullName>
    </submittedName>
</protein>
<gene>
    <name evidence="3" type="primary">Aste57867_15747</name>
    <name evidence="4" type="synonym">Aste57867_19230</name>
    <name evidence="2" type="ORF">As57867_015691</name>
    <name evidence="1" type="ORF">As57867_019166</name>
    <name evidence="3" type="ORF">ASTE57867_15747</name>
    <name evidence="4" type="ORF">ASTE57867_19230</name>
</gene>
<keyword evidence="5" id="KW-1185">Reference proteome</keyword>
<dbReference type="EMBL" id="VJMH01005735">
    <property type="protein sequence ID" value="KAF0693270.1"/>
    <property type="molecule type" value="Genomic_DNA"/>
</dbReference>
<dbReference type="InterPro" id="IPR032675">
    <property type="entry name" value="LRR_dom_sf"/>
</dbReference>
<organism evidence="3 5">
    <name type="scientific">Aphanomyces stellatus</name>
    <dbReference type="NCBI Taxonomy" id="120398"/>
    <lineage>
        <taxon>Eukaryota</taxon>
        <taxon>Sar</taxon>
        <taxon>Stramenopiles</taxon>
        <taxon>Oomycota</taxon>
        <taxon>Saprolegniomycetes</taxon>
        <taxon>Saprolegniales</taxon>
        <taxon>Verrucalvaceae</taxon>
        <taxon>Aphanomyces</taxon>
    </lineage>
</organism>
<dbReference type="AlphaFoldDB" id="A0A485L4T5"/>
<accession>A0A485L4T5</accession>
<evidence type="ECO:0000313" key="4">
    <source>
        <dbReference type="EMBL" id="VFT95951.1"/>
    </source>
</evidence>
<reference evidence="1" key="2">
    <citation type="submission" date="2019-06" db="EMBL/GenBank/DDBJ databases">
        <title>Genomics analysis of Aphanomyces spp. identifies a new class of oomycete effector associated with host adaptation.</title>
        <authorList>
            <person name="Gaulin E."/>
        </authorList>
    </citation>
    <scope>NUCLEOTIDE SEQUENCE</scope>
    <source>
        <strain evidence="1">CBS 578.67</strain>
    </source>
</reference>
<evidence type="ECO:0000313" key="5">
    <source>
        <dbReference type="Proteomes" id="UP000332933"/>
    </source>
</evidence>
<evidence type="ECO:0000313" key="2">
    <source>
        <dbReference type="EMBL" id="KAF0693270.1"/>
    </source>
</evidence>
<dbReference type="SUPFAM" id="SSF52047">
    <property type="entry name" value="RNI-like"/>
    <property type="match status" value="1"/>
</dbReference>
<dbReference type="EMBL" id="CAADRA010005756">
    <property type="protein sequence ID" value="VFT92536.1"/>
    <property type="molecule type" value="Genomic_DNA"/>
</dbReference>
<dbReference type="EMBL" id="VJMH01006471">
    <property type="protein sequence ID" value="KAF0689313.1"/>
    <property type="molecule type" value="Genomic_DNA"/>
</dbReference>
<sequence length="438" mass="48758">MQWPSDLIEAIIRFISDPNDLFHFLTALEPTKSLGNLSHLLQLLRIADSNKHCVWPWLVITPSTVVDLNLRASVKYYDHIELNMGHADSVAAFDLTWLDVAPPTAVYLVAYSEGHSVEASAAWCNHLSTLPITHISLRRYICDTVHPAWLNIFPRLQHLTSVILCNVAVAITPFLAFVSTSKLTDLHFVSNSTEEDNIHDLSLVHLTKWLETQPVHSFSWLDKGAIAFSSNIVVQAFLCAVSQLTTLTSFTTNWLTMEDVRYHALKLPQALQSLQINDLRIHTSDDAVTLDALLTTSNVTDLSIPDADLSDQFVLECLPKWPLRRLAMPRALFLTYRACHLLGQILPHTSIVRLDLSNNILFGNQGPLVLAACLAASSVQELCLNDCNLHEATVLALIDVAASTPRLSISLIGNNLNHQQEVELVNLAQQRGCQVTMF</sequence>
<dbReference type="Gene3D" id="3.80.10.10">
    <property type="entry name" value="Ribonuclease Inhibitor"/>
    <property type="match status" value="1"/>
</dbReference>
<name>A0A485L4T5_9STRA</name>
<proteinExistence type="predicted"/>
<evidence type="ECO:0000313" key="1">
    <source>
        <dbReference type="EMBL" id="KAF0689313.1"/>
    </source>
</evidence>